<dbReference type="NCBIfam" id="TIGR00090">
    <property type="entry name" value="rsfS_iojap_ybeB"/>
    <property type="match status" value="1"/>
</dbReference>
<reference evidence="3" key="1">
    <citation type="submission" date="2020-12" db="EMBL/GenBank/DDBJ databases">
        <title>Bacterial taxonomy.</title>
        <authorList>
            <person name="Pan X."/>
        </authorList>
    </citation>
    <scope>NUCLEOTIDE SEQUENCE</scope>
    <source>
        <strain evidence="3">KCTC 52957</strain>
    </source>
</reference>
<comment type="function">
    <text evidence="2">Functions as a ribosomal silencing factor. Interacts with ribosomal protein uL14 (rplN), blocking formation of intersubunit bridge B8. Prevents association of the 30S and 50S ribosomal subunits and the formation of functional ribosomes, thus repressing translation.</text>
</comment>
<dbReference type="Pfam" id="PF02410">
    <property type="entry name" value="RsfS"/>
    <property type="match status" value="1"/>
</dbReference>
<comment type="caution">
    <text evidence="3">The sequence shown here is derived from an EMBL/GenBank/DDBJ whole genome shotgun (WGS) entry which is preliminary data.</text>
</comment>
<dbReference type="GO" id="GO:0090071">
    <property type="term" value="P:negative regulation of ribosome biogenesis"/>
    <property type="evidence" value="ECO:0007669"/>
    <property type="project" value="UniProtKB-UniRule"/>
</dbReference>
<keyword evidence="4" id="KW-1185">Reference proteome</keyword>
<dbReference type="SUPFAM" id="SSF81301">
    <property type="entry name" value="Nucleotidyltransferase"/>
    <property type="match status" value="1"/>
</dbReference>
<gene>
    <name evidence="2 3" type="primary">rsfS</name>
    <name evidence="3" type="ORF">ILP92_02555</name>
</gene>
<comment type="similarity">
    <text evidence="1 2">Belongs to the Iojap/RsfS family.</text>
</comment>
<dbReference type="GO" id="GO:0017148">
    <property type="term" value="P:negative regulation of translation"/>
    <property type="evidence" value="ECO:0007669"/>
    <property type="project" value="UniProtKB-UniRule"/>
</dbReference>
<name>A0A934I9N6_9RHOB</name>
<protein>
    <recommendedName>
        <fullName evidence="2">Ribosomal silencing factor RsfS</fullName>
    </recommendedName>
</protein>
<keyword evidence="2" id="KW-0810">Translation regulation</keyword>
<dbReference type="RefSeq" id="WP_198914778.1">
    <property type="nucleotide sequence ID" value="NZ_JAEKPD010000001.1"/>
</dbReference>
<dbReference type="Proteomes" id="UP000642488">
    <property type="component" value="Unassembled WGS sequence"/>
</dbReference>
<comment type="subunit">
    <text evidence="2">Interacts with ribosomal protein uL14 (rplN).</text>
</comment>
<dbReference type="GO" id="GO:0042256">
    <property type="term" value="P:cytosolic ribosome assembly"/>
    <property type="evidence" value="ECO:0007669"/>
    <property type="project" value="UniProtKB-UniRule"/>
</dbReference>
<keyword evidence="2" id="KW-0678">Repressor</keyword>
<dbReference type="PANTHER" id="PTHR21043">
    <property type="entry name" value="IOJAP SUPERFAMILY ORTHOLOG"/>
    <property type="match status" value="1"/>
</dbReference>
<dbReference type="InterPro" id="IPR004394">
    <property type="entry name" value="Iojap/RsfS/C7orf30"/>
</dbReference>
<proteinExistence type="inferred from homology"/>
<organism evidence="3 4">
    <name type="scientific">Palleronia pontilimi</name>
    <dbReference type="NCBI Taxonomy" id="1964209"/>
    <lineage>
        <taxon>Bacteria</taxon>
        <taxon>Pseudomonadati</taxon>
        <taxon>Pseudomonadota</taxon>
        <taxon>Alphaproteobacteria</taxon>
        <taxon>Rhodobacterales</taxon>
        <taxon>Roseobacteraceae</taxon>
        <taxon>Palleronia</taxon>
    </lineage>
</organism>
<dbReference type="InterPro" id="IPR043519">
    <property type="entry name" value="NT_sf"/>
</dbReference>
<keyword evidence="2" id="KW-0963">Cytoplasm</keyword>
<dbReference type="HAMAP" id="MF_01477">
    <property type="entry name" value="Iojap_RsfS"/>
    <property type="match status" value="1"/>
</dbReference>
<dbReference type="GO" id="GO:0005737">
    <property type="term" value="C:cytoplasm"/>
    <property type="evidence" value="ECO:0007669"/>
    <property type="project" value="UniProtKB-SubCell"/>
</dbReference>
<evidence type="ECO:0000256" key="2">
    <source>
        <dbReference type="HAMAP-Rule" id="MF_01477"/>
    </source>
</evidence>
<accession>A0A934I9N6</accession>
<dbReference type="EMBL" id="JAEKPD010000001">
    <property type="protein sequence ID" value="MBJ3761631.1"/>
    <property type="molecule type" value="Genomic_DNA"/>
</dbReference>
<comment type="subcellular location">
    <subcellularLocation>
        <location evidence="2">Cytoplasm</location>
    </subcellularLocation>
</comment>
<evidence type="ECO:0000313" key="3">
    <source>
        <dbReference type="EMBL" id="MBJ3761631.1"/>
    </source>
</evidence>
<dbReference type="AlphaFoldDB" id="A0A934I9N6"/>
<dbReference type="PANTHER" id="PTHR21043:SF0">
    <property type="entry name" value="MITOCHONDRIAL ASSEMBLY OF RIBOSOMAL LARGE SUBUNIT PROTEIN 1"/>
    <property type="match status" value="1"/>
</dbReference>
<dbReference type="Gene3D" id="3.30.460.10">
    <property type="entry name" value="Beta Polymerase, domain 2"/>
    <property type="match status" value="1"/>
</dbReference>
<dbReference type="GO" id="GO:0043023">
    <property type="term" value="F:ribosomal large subunit binding"/>
    <property type="evidence" value="ECO:0007669"/>
    <property type="project" value="TreeGrafter"/>
</dbReference>
<evidence type="ECO:0000256" key="1">
    <source>
        <dbReference type="ARBA" id="ARBA00010574"/>
    </source>
</evidence>
<sequence length="123" mass="13843">MIAPTHHTALEPQELLGVILTSLESDKAEDIVQVDLRGKSEIADFMVICSGRSSRQVASISDKLVDRLKQQHGRLSKIEGKDGGDWVLIDTGDVIVHVFRPEVRDFYQLEKMWLEPSEMAARN</sequence>
<evidence type="ECO:0000313" key="4">
    <source>
        <dbReference type="Proteomes" id="UP000642488"/>
    </source>
</evidence>